<organism evidence="2 3">
    <name type="scientific">Tengunoibacter tsumagoiensis</name>
    <dbReference type="NCBI Taxonomy" id="2014871"/>
    <lineage>
        <taxon>Bacteria</taxon>
        <taxon>Bacillati</taxon>
        <taxon>Chloroflexota</taxon>
        <taxon>Ktedonobacteria</taxon>
        <taxon>Ktedonobacterales</taxon>
        <taxon>Dictyobacteraceae</taxon>
        <taxon>Tengunoibacter</taxon>
    </lineage>
</organism>
<dbReference type="PROSITE" id="PS51257">
    <property type="entry name" value="PROKAR_LIPOPROTEIN"/>
    <property type="match status" value="1"/>
</dbReference>
<comment type="caution">
    <text evidence="2">The sequence shown here is derived from an EMBL/GenBank/DDBJ whole genome shotgun (WGS) entry which is preliminary data.</text>
</comment>
<dbReference type="RefSeq" id="WP_126581056.1">
    <property type="nucleotide sequence ID" value="NZ_BIFR01000001.1"/>
</dbReference>
<keyword evidence="1" id="KW-0732">Signal</keyword>
<gene>
    <name evidence="2" type="ORF">KTT_33990</name>
</gene>
<keyword evidence="3" id="KW-1185">Reference proteome</keyword>
<proteinExistence type="predicted"/>
<evidence type="ECO:0008006" key="4">
    <source>
        <dbReference type="Google" id="ProtNLM"/>
    </source>
</evidence>
<dbReference type="AlphaFoldDB" id="A0A402A313"/>
<accession>A0A402A313</accession>
<dbReference type="OrthoDB" id="159686at2"/>
<feature type="signal peptide" evidence="1">
    <location>
        <begin position="1"/>
        <end position="31"/>
    </location>
</feature>
<dbReference type="EMBL" id="BIFR01000001">
    <property type="protein sequence ID" value="GCE13540.1"/>
    <property type="molecule type" value="Genomic_DNA"/>
</dbReference>
<feature type="chain" id="PRO_5019179275" description="Lipoprotein" evidence="1">
    <location>
        <begin position="32"/>
        <end position="158"/>
    </location>
</feature>
<reference evidence="3" key="1">
    <citation type="submission" date="2018-12" db="EMBL/GenBank/DDBJ databases">
        <title>Tengunoibacter tsumagoiensis gen. nov., sp. nov., Dictyobacter kobayashii sp. nov., D. alpinus sp. nov., and D. joshuensis sp. nov. and description of Dictyobacteraceae fam. nov. within the order Ktedonobacterales isolated from Tengu-no-mugimeshi.</title>
        <authorList>
            <person name="Wang C.M."/>
            <person name="Zheng Y."/>
            <person name="Sakai Y."/>
            <person name="Toyoda A."/>
            <person name="Minakuchi Y."/>
            <person name="Abe K."/>
            <person name="Yokota A."/>
            <person name="Yabe S."/>
        </authorList>
    </citation>
    <scope>NUCLEOTIDE SEQUENCE [LARGE SCALE GENOMIC DNA]</scope>
    <source>
        <strain evidence="3">Uno3</strain>
    </source>
</reference>
<protein>
    <recommendedName>
        <fullName evidence="4">Lipoprotein</fullName>
    </recommendedName>
</protein>
<name>A0A402A313_9CHLR</name>
<dbReference type="Proteomes" id="UP000287352">
    <property type="component" value="Unassembled WGS sequence"/>
</dbReference>
<evidence type="ECO:0000313" key="2">
    <source>
        <dbReference type="EMBL" id="GCE13540.1"/>
    </source>
</evidence>
<sequence>MLNVPLKQIAFLAFSLLLLCMVSSCGPTVNSVEPQQTVTINKSFQAPPATPPAPPTYTCGAWASDNTPSSTYSTISIIAKLSKDLAGVSGINATATVHFRSGDVTLDQHPVSDAGGYVTFTLPLQGRQPRMNPATVDVFFAIDANTKVQCSHAFFTPR</sequence>
<evidence type="ECO:0000256" key="1">
    <source>
        <dbReference type="SAM" id="SignalP"/>
    </source>
</evidence>
<evidence type="ECO:0000313" key="3">
    <source>
        <dbReference type="Proteomes" id="UP000287352"/>
    </source>
</evidence>